<dbReference type="PANTHER" id="PTHR10662">
    <property type="entry name" value="NUCLEAR RNA EXPORT FACTOR"/>
    <property type="match status" value="1"/>
</dbReference>
<sequence length="335" mass="38189">MMKNVIQEFTHINFLNNLKNLPLEELRLEGNPLCSKYNSNEEYVSEVRKIFPKLLKLDEKPLPAPILFDVDDQKLKYPTNQVFVVNDNEQAKEIAKQFLELYFKVFDSGNRSPLLDAYHENALYSMTSNISQGPNYKQYITESRSLNRVSDLTKRRKLLKTGKISVLSSICELPPTEHDLNSFTMDVSFVTEAMMIITVTGLYKELIGKISKDIIRFFNRTWIIVPQGTGFCIANEELHITYASAQQEKKFMSQPAAVQSPSLAGPSSTVSVENQVLLSEEAKQHMTVELSAQTNMNIEWSFQCLQEVNWSFPTAVAAFHEASRLGKIPQEAFNK</sequence>
<dbReference type="AlphaFoldDB" id="A0A6H5ISI3"/>
<evidence type="ECO:0000256" key="6">
    <source>
        <dbReference type="ARBA" id="ARBA00022816"/>
    </source>
</evidence>
<dbReference type="InterPro" id="IPR030217">
    <property type="entry name" value="NXF_fam"/>
</dbReference>
<protein>
    <recommendedName>
        <fullName evidence="12">NTF2 domain-containing protein</fullName>
    </recommendedName>
</protein>
<keyword evidence="4" id="KW-0433">Leucine-rich repeat</keyword>
<dbReference type="Pfam" id="PF03943">
    <property type="entry name" value="TAP_C"/>
    <property type="match status" value="1"/>
</dbReference>
<dbReference type="Gene3D" id="3.10.450.50">
    <property type="match status" value="1"/>
</dbReference>
<evidence type="ECO:0000256" key="2">
    <source>
        <dbReference type="ARBA" id="ARBA00009285"/>
    </source>
</evidence>
<dbReference type="PROSITE" id="PS50177">
    <property type="entry name" value="NTF2_DOMAIN"/>
    <property type="match status" value="1"/>
</dbReference>
<keyword evidence="6" id="KW-0509">mRNA transport</keyword>
<keyword evidence="3" id="KW-0813">Transport</keyword>
<dbReference type="Pfam" id="PF24048">
    <property type="entry name" value="LRR_NXF1-5"/>
    <property type="match status" value="1"/>
</dbReference>
<evidence type="ECO:0000313" key="10">
    <source>
        <dbReference type="EMBL" id="CAB0041285.1"/>
    </source>
</evidence>
<gene>
    <name evidence="10" type="ORF">TBRA_LOCUS12961</name>
</gene>
<evidence type="ECO:0000256" key="7">
    <source>
        <dbReference type="ARBA" id="ARBA00023242"/>
    </source>
</evidence>
<keyword evidence="5" id="KW-0677">Repeat</keyword>
<dbReference type="InterPro" id="IPR032675">
    <property type="entry name" value="LRR_dom_sf"/>
</dbReference>
<dbReference type="SUPFAM" id="SSF46934">
    <property type="entry name" value="UBA-like"/>
    <property type="match status" value="1"/>
</dbReference>
<evidence type="ECO:0008006" key="12">
    <source>
        <dbReference type="Google" id="ProtNLM"/>
    </source>
</evidence>
<dbReference type="GO" id="GO:0003723">
    <property type="term" value="F:RNA binding"/>
    <property type="evidence" value="ECO:0007669"/>
    <property type="project" value="TreeGrafter"/>
</dbReference>
<dbReference type="CDD" id="cd14342">
    <property type="entry name" value="UBA_TAP-C"/>
    <property type="match status" value="1"/>
</dbReference>
<dbReference type="SUPFAM" id="SSF54427">
    <property type="entry name" value="NTF2-like"/>
    <property type="match status" value="1"/>
</dbReference>
<dbReference type="EMBL" id="CADCXV010001105">
    <property type="protein sequence ID" value="CAB0041285.1"/>
    <property type="molecule type" value="Genomic_DNA"/>
</dbReference>
<reference evidence="10 11" key="1">
    <citation type="submission" date="2020-02" db="EMBL/GenBank/DDBJ databases">
        <authorList>
            <person name="Ferguson B K."/>
        </authorList>
    </citation>
    <scope>NUCLEOTIDE SEQUENCE [LARGE SCALE GENOMIC DNA]</scope>
</reference>
<feature type="domain" description="TAP-C" evidence="9">
    <location>
        <begin position="281"/>
        <end position="335"/>
    </location>
</feature>
<accession>A0A6H5ISI3</accession>
<dbReference type="PANTHER" id="PTHR10662:SF22">
    <property type="entry name" value="NUCLEAR RNA EXPORT FACTOR 1"/>
    <property type="match status" value="1"/>
</dbReference>
<evidence type="ECO:0000256" key="3">
    <source>
        <dbReference type="ARBA" id="ARBA00022448"/>
    </source>
</evidence>
<dbReference type="InterPro" id="IPR057125">
    <property type="entry name" value="NXF1/2/3/5-like_LRR"/>
</dbReference>
<dbReference type="InterPro" id="IPR009060">
    <property type="entry name" value="UBA-like_sf"/>
</dbReference>
<dbReference type="Gene3D" id="3.80.10.10">
    <property type="entry name" value="Ribonuclease Inhibitor"/>
    <property type="match status" value="1"/>
</dbReference>
<comment type="similarity">
    <text evidence="2">Belongs to the NXF family.</text>
</comment>
<keyword evidence="11" id="KW-1185">Reference proteome</keyword>
<dbReference type="InterPro" id="IPR005637">
    <property type="entry name" value="TAP_C_dom"/>
</dbReference>
<dbReference type="FunFam" id="1.10.8.10:FF:000018">
    <property type="entry name" value="Nuclear RNA export factor 1"/>
    <property type="match status" value="1"/>
</dbReference>
<dbReference type="SMART" id="SM00804">
    <property type="entry name" value="TAP_C"/>
    <property type="match status" value="1"/>
</dbReference>
<evidence type="ECO:0000256" key="5">
    <source>
        <dbReference type="ARBA" id="ARBA00022737"/>
    </source>
</evidence>
<dbReference type="SUPFAM" id="SSF52058">
    <property type="entry name" value="L domain-like"/>
    <property type="match status" value="1"/>
</dbReference>
<evidence type="ECO:0000259" key="8">
    <source>
        <dbReference type="PROSITE" id="PS50177"/>
    </source>
</evidence>
<evidence type="ECO:0000256" key="4">
    <source>
        <dbReference type="ARBA" id="ARBA00022614"/>
    </source>
</evidence>
<dbReference type="OrthoDB" id="25872at2759"/>
<dbReference type="FunFam" id="3.10.450.50:FF:000004">
    <property type="entry name" value="Nuclear RNA export factor 1"/>
    <property type="match status" value="1"/>
</dbReference>
<dbReference type="InterPro" id="IPR018222">
    <property type="entry name" value="Nuclear_transport_factor_2_euk"/>
</dbReference>
<dbReference type="PROSITE" id="PS51281">
    <property type="entry name" value="TAP_C"/>
    <property type="match status" value="1"/>
</dbReference>
<dbReference type="Proteomes" id="UP000479190">
    <property type="component" value="Unassembled WGS sequence"/>
</dbReference>
<evidence type="ECO:0000259" key="9">
    <source>
        <dbReference type="PROSITE" id="PS51281"/>
    </source>
</evidence>
<name>A0A6H5ISI3_9HYME</name>
<dbReference type="Gene3D" id="1.10.8.10">
    <property type="entry name" value="DNA helicase RuvA subunit, C-terminal domain"/>
    <property type="match status" value="1"/>
</dbReference>
<comment type="subcellular location">
    <subcellularLocation>
        <location evidence="1">Nucleus</location>
    </subcellularLocation>
</comment>
<dbReference type="GO" id="GO:0016973">
    <property type="term" value="P:poly(A)+ mRNA export from nucleus"/>
    <property type="evidence" value="ECO:0007669"/>
    <property type="project" value="TreeGrafter"/>
</dbReference>
<dbReference type="InterPro" id="IPR032710">
    <property type="entry name" value="NTF2-like_dom_sf"/>
</dbReference>
<dbReference type="GO" id="GO:0005634">
    <property type="term" value="C:nucleus"/>
    <property type="evidence" value="ECO:0007669"/>
    <property type="project" value="UniProtKB-SubCell"/>
</dbReference>
<evidence type="ECO:0000313" key="11">
    <source>
        <dbReference type="Proteomes" id="UP000479190"/>
    </source>
</evidence>
<keyword evidence="7" id="KW-0539">Nucleus</keyword>
<organism evidence="10 11">
    <name type="scientific">Trichogramma brassicae</name>
    <dbReference type="NCBI Taxonomy" id="86971"/>
    <lineage>
        <taxon>Eukaryota</taxon>
        <taxon>Metazoa</taxon>
        <taxon>Ecdysozoa</taxon>
        <taxon>Arthropoda</taxon>
        <taxon>Hexapoda</taxon>
        <taxon>Insecta</taxon>
        <taxon>Pterygota</taxon>
        <taxon>Neoptera</taxon>
        <taxon>Endopterygota</taxon>
        <taxon>Hymenoptera</taxon>
        <taxon>Apocrita</taxon>
        <taxon>Proctotrupomorpha</taxon>
        <taxon>Chalcidoidea</taxon>
        <taxon>Trichogrammatidae</taxon>
        <taxon>Trichogramma</taxon>
    </lineage>
</organism>
<dbReference type="Pfam" id="PF22602">
    <property type="entry name" value="NXF_NTF2"/>
    <property type="match status" value="1"/>
</dbReference>
<evidence type="ECO:0000256" key="1">
    <source>
        <dbReference type="ARBA" id="ARBA00004123"/>
    </source>
</evidence>
<dbReference type="InterPro" id="IPR002075">
    <property type="entry name" value="NTF2_dom"/>
</dbReference>
<proteinExistence type="inferred from homology"/>
<feature type="domain" description="NTF2" evidence="8">
    <location>
        <begin position="94"/>
        <end position="240"/>
    </location>
</feature>